<dbReference type="AlphaFoldDB" id="A0A0A1SUL6"/>
<protein>
    <recommendedName>
        <fullName evidence="2">TauD/TfdA-like domain-containing protein</fullName>
    </recommendedName>
</protein>
<dbReference type="InterPro" id="IPR042098">
    <property type="entry name" value="TauD-like_sf"/>
</dbReference>
<evidence type="ECO:0000313" key="3">
    <source>
        <dbReference type="EMBL" id="CEJ81926.1"/>
    </source>
</evidence>
<keyword evidence="1" id="KW-0560">Oxidoreductase</keyword>
<name>A0A0A1SUL6_9HYPO</name>
<reference evidence="3 4" key="1">
    <citation type="journal article" date="2015" name="Genome Announc.">
        <title>Draft Genome Sequence and Gene Annotation of the Entomopathogenic Fungus Verticillium hemipterigenum.</title>
        <authorList>
            <person name="Horn F."/>
            <person name="Habel A."/>
            <person name="Scharf D.H."/>
            <person name="Dworschak J."/>
            <person name="Brakhage A.A."/>
            <person name="Guthke R."/>
            <person name="Hertweck C."/>
            <person name="Linde J."/>
        </authorList>
    </citation>
    <scope>NUCLEOTIDE SEQUENCE [LARGE SCALE GENOMIC DNA]</scope>
</reference>
<dbReference type="STRING" id="1531966.A0A0A1SUL6"/>
<keyword evidence="4" id="KW-1185">Reference proteome</keyword>
<dbReference type="GO" id="GO:0016491">
    <property type="term" value="F:oxidoreductase activity"/>
    <property type="evidence" value="ECO:0007669"/>
    <property type="project" value="UniProtKB-KW"/>
</dbReference>
<dbReference type="InterPro" id="IPR050411">
    <property type="entry name" value="AlphaKG_dependent_hydroxylases"/>
</dbReference>
<dbReference type="PANTHER" id="PTHR10696">
    <property type="entry name" value="GAMMA-BUTYROBETAINE HYDROXYLASE-RELATED"/>
    <property type="match status" value="1"/>
</dbReference>
<dbReference type="Proteomes" id="UP000039046">
    <property type="component" value="Unassembled WGS sequence"/>
</dbReference>
<dbReference type="Gene3D" id="3.60.130.10">
    <property type="entry name" value="Clavaminate synthase-like"/>
    <property type="match status" value="1"/>
</dbReference>
<dbReference type="EMBL" id="CDHN01000001">
    <property type="protein sequence ID" value="CEJ81926.1"/>
    <property type="molecule type" value="Genomic_DNA"/>
</dbReference>
<dbReference type="FunFam" id="3.60.130.10:FF:000011">
    <property type="entry name" value="Taurine catabolism dioxygenase TauD"/>
    <property type="match status" value="1"/>
</dbReference>
<dbReference type="Pfam" id="PF02668">
    <property type="entry name" value="TauD"/>
    <property type="match status" value="1"/>
</dbReference>
<proteinExistence type="predicted"/>
<dbReference type="PANTHER" id="PTHR10696:SF54">
    <property type="entry name" value="FAMILY OXIDOREDUCTASE, PUTATIVE (AFU_ORTHOLOGUE AFUA_4G13850)-RELATED"/>
    <property type="match status" value="1"/>
</dbReference>
<dbReference type="SUPFAM" id="SSF51197">
    <property type="entry name" value="Clavaminate synthase-like"/>
    <property type="match status" value="1"/>
</dbReference>
<feature type="domain" description="TauD/TfdA-like" evidence="2">
    <location>
        <begin position="92"/>
        <end position="362"/>
    </location>
</feature>
<gene>
    <name evidence="3" type="ORF">VHEMI02025</name>
</gene>
<dbReference type="HOGENOM" id="CLU_041041_0_0_1"/>
<dbReference type="InterPro" id="IPR003819">
    <property type="entry name" value="TauD/TfdA-like"/>
</dbReference>
<evidence type="ECO:0000313" key="4">
    <source>
        <dbReference type="Proteomes" id="UP000039046"/>
    </source>
</evidence>
<organism evidence="3 4">
    <name type="scientific">[Torrubiella] hemipterigena</name>
    <dbReference type="NCBI Taxonomy" id="1531966"/>
    <lineage>
        <taxon>Eukaryota</taxon>
        <taxon>Fungi</taxon>
        <taxon>Dikarya</taxon>
        <taxon>Ascomycota</taxon>
        <taxon>Pezizomycotina</taxon>
        <taxon>Sordariomycetes</taxon>
        <taxon>Hypocreomycetidae</taxon>
        <taxon>Hypocreales</taxon>
        <taxon>Clavicipitaceae</taxon>
        <taxon>Clavicipitaceae incertae sedis</taxon>
        <taxon>'Torrubiella' clade</taxon>
    </lineage>
</organism>
<evidence type="ECO:0000256" key="1">
    <source>
        <dbReference type="ARBA" id="ARBA00023002"/>
    </source>
</evidence>
<evidence type="ECO:0000259" key="2">
    <source>
        <dbReference type="Pfam" id="PF02668"/>
    </source>
</evidence>
<dbReference type="OrthoDB" id="272271at2759"/>
<sequence length="426" mass="47326">MTAVVIPTTGPPGQPDIAYTPNWDKYQDRIKRRQATEDIPKTLPSGFPQKLDATLAWEGATVVDEFEWSYQLTENDLAEVHQALQHFKGLGRPLGAVSQETFPLPNLHPRLRAISHEIHNGHGFTVVRGVPVHLYSREDNVIIYAGISSHVATIRGRQDSSYNGKPADVVLAHIKDLSGNAEDSKLIGSPAYTTEKQVFHTDAGDVIALFALSEAAEGGDSYLASSWTVYNELARTRPDLIRTLAEPWANDEFGKTGPPGYTARPLLYHQAATESSPERILIQYARRAFVGYWSLPRTSTIPAITEAQAEALDALHFTAEKHALALQFRAGDIQFVNNLSVFHARLGFRDSETKKRHLVRLWLRDEENAWQTPEELKDRWARVYDGVEEKNQVFPLEAAVRSASSSAPTMVVSDVNLQAKQVAVSA</sequence>
<accession>A0A0A1SUL6</accession>